<comment type="caution">
    <text evidence="1">The sequence shown here is derived from an EMBL/GenBank/DDBJ whole genome shotgun (WGS) entry which is preliminary data.</text>
</comment>
<sequence length="99" mass="9714">MSVAVVVTAVVGARDSVVVVDDVVAGVVVDPMLGCGDGTGMVVVAGSLVPVPVPVLVLVLGGIDTVVGAVVEVVCVGAAIRAFKSPKEPSRLAPLILSL</sequence>
<proteinExistence type="predicted"/>
<dbReference type="AlphaFoldDB" id="A0AAP2AS54"/>
<dbReference type="Proteomes" id="UP000738270">
    <property type="component" value="Unassembled WGS sequence"/>
</dbReference>
<accession>A0AAP2AS54</accession>
<dbReference type="EMBL" id="WUXD01000077">
    <property type="protein sequence ID" value="MBM4629852.1"/>
    <property type="molecule type" value="Genomic_DNA"/>
</dbReference>
<gene>
    <name evidence="1" type="ORF">GS453_24695</name>
</gene>
<reference evidence="1" key="1">
    <citation type="submission" date="2019-11" db="EMBL/GenBank/DDBJ databases">
        <title>Spread of Macrolides and rifampicin resistant Rhodococcus equi in clinical isolates in the USA.</title>
        <authorList>
            <person name="Alvarez-Narvaez S."/>
            <person name="Huber L."/>
            <person name="Cohen N.D."/>
            <person name="Slovis N."/>
            <person name="Greiter M."/>
            <person name="Giguere S."/>
            <person name="Hart K."/>
        </authorList>
    </citation>
    <scope>NUCLEOTIDE SEQUENCE</scope>
    <source>
        <strain evidence="1">Lh_38</strain>
    </source>
</reference>
<organism evidence="1 2">
    <name type="scientific">Rhodococcus hoagii</name>
    <name type="common">Corynebacterium equii</name>
    <dbReference type="NCBI Taxonomy" id="43767"/>
    <lineage>
        <taxon>Bacteria</taxon>
        <taxon>Bacillati</taxon>
        <taxon>Actinomycetota</taxon>
        <taxon>Actinomycetes</taxon>
        <taxon>Mycobacteriales</taxon>
        <taxon>Nocardiaceae</taxon>
        <taxon>Prescottella</taxon>
    </lineage>
</organism>
<protein>
    <submittedName>
        <fullName evidence="1">Uncharacterized protein</fullName>
    </submittedName>
</protein>
<name>A0AAP2AS54_RHOHA</name>
<evidence type="ECO:0000313" key="2">
    <source>
        <dbReference type="Proteomes" id="UP000738270"/>
    </source>
</evidence>
<evidence type="ECO:0000313" key="1">
    <source>
        <dbReference type="EMBL" id="MBM4629852.1"/>
    </source>
</evidence>